<evidence type="ECO:0000313" key="2">
    <source>
        <dbReference type="EMBL" id="OIQ86447.1"/>
    </source>
</evidence>
<dbReference type="EMBL" id="MLJW01000479">
    <property type="protein sequence ID" value="OIQ86447.1"/>
    <property type="molecule type" value="Genomic_DNA"/>
</dbReference>
<feature type="compositionally biased region" description="Polar residues" evidence="1">
    <location>
        <begin position="129"/>
        <end position="142"/>
    </location>
</feature>
<evidence type="ECO:0000256" key="1">
    <source>
        <dbReference type="SAM" id="MobiDB-lite"/>
    </source>
</evidence>
<comment type="caution">
    <text evidence="2">The sequence shown here is derived from an EMBL/GenBank/DDBJ whole genome shotgun (WGS) entry which is preliminary data.</text>
</comment>
<feature type="compositionally biased region" description="Basic and acidic residues" evidence="1">
    <location>
        <begin position="145"/>
        <end position="154"/>
    </location>
</feature>
<reference evidence="2" key="1">
    <citation type="submission" date="2016-10" db="EMBL/GenBank/DDBJ databases">
        <title>Sequence of Gallionella enrichment culture.</title>
        <authorList>
            <person name="Poehlein A."/>
            <person name="Muehling M."/>
            <person name="Daniel R."/>
        </authorList>
    </citation>
    <scope>NUCLEOTIDE SEQUENCE</scope>
</reference>
<accession>A0A1J5R313</accession>
<protein>
    <submittedName>
        <fullName evidence="2">Uncharacterized protein</fullName>
    </submittedName>
</protein>
<proteinExistence type="predicted"/>
<name>A0A1J5R313_9ZZZZ</name>
<organism evidence="2">
    <name type="scientific">mine drainage metagenome</name>
    <dbReference type="NCBI Taxonomy" id="410659"/>
    <lineage>
        <taxon>unclassified sequences</taxon>
        <taxon>metagenomes</taxon>
        <taxon>ecological metagenomes</taxon>
    </lineage>
</organism>
<gene>
    <name evidence="2" type="ORF">GALL_317100</name>
</gene>
<sequence>MLPEAAVDVVVLAMDVRGDRPADGHVARPRCHGYEETEGKQQPHELIEARTSLDVHLRPFDVHAENAVARRHVEHDTPGVLSGVAVAPPEPAGEHAALGRLRDQPTHGIVGGDGNDRRNCRAGAPPTGQRATTPHISSSTKHSTPKHDDPRRRV</sequence>
<dbReference type="AlphaFoldDB" id="A0A1J5R313"/>
<feature type="region of interest" description="Disordered" evidence="1">
    <location>
        <begin position="80"/>
        <end position="154"/>
    </location>
</feature>